<dbReference type="InterPro" id="IPR050571">
    <property type="entry name" value="Class-IV_PLP-Dep_Aminotrnsfr"/>
</dbReference>
<dbReference type="CDD" id="cd00449">
    <property type="entry name" value="PLPDE_IV"/>
    <property type="match status" value="1"/>
</dbReference>
<dbReference type="GO" id="GO:0004084">
    <property type="term" value="F:branched-chain-amino-acid transaminase activity"/>
    <property type="evidence" value="ECO:0007669"/>
    <property type="project" value="UniProtKB-EC"/>
</dbReference>
<dbReference type="FunFam" id="3.20.10.10:FF:000002">
    <property type="entry name" value="D-alanine aminotransferase"/>
    <property type="match status" value="1"/>
</dbReference>
<dbReference type="InterPro" id="IPR036038">
    <property type="entry name" value="Aminotransferase-like"/>
</dbReference>
<evidence type="ECO:0000256" key="4">
    <source>
        <dbReference type="ARBA" id="ARBA00004931"/>
    </source>
</evidence>
<dbReference type="InterPro" id="IPR005785">
    <property type="entry name" value="B_amino_transI"/>
</dbReference>
<dbReference type="PROSITE" id="PS00770">
    <property type="entry name" value="AA_TRANSFER_CLASS_4"/>
    <property type="match status" value="1"/>
</dbReference>
<comment type="pathway">
    <text evidence="4 17">Amino-acid biosynthesis; L-valine biosynthesis; L-valine from pyruvate: step 4/4.</text>
</comment>
<comment type="pathway">
    <text evidence="5 17">Amino-acid biosynthesis; L-leucine biosynthesis; L-leucine from 3-methyl-2-oxobutanoate: step 4/4.</text>
</comment>
<dbReference type="GO" id="GO:0008652">
    <property type="term" value="P:amino acid biosynthetic process"/>
    <property type="evidence" value="ECO:0007669"/>
    <property type="project" value="UniProtKB-KW"/>
</dbReference>
<accession>A0A9X4M048</accession>
<dbReference type="Gene3D" id="3.30.470.10">
    <property type="match status" value="1"/>
</dbReference>
<evidence type="ECO:0000256" key="10">
    <source>
        <dbReference type="ARBA" id="ARBA00022898"/>
    </source>
</evidence>
<evidence type="ECO:0000256" key="14">
    <source>
        <dbReference type="ARBA" id="ARBA00049229"/>
    </source>
</evidence>
<keyword evidence="19" id="KW-1185">Reference proteome</keyword>
<dbReference type="NCBIfam" id="TIGR01122">
    <property type="entry name" value="ilvE_I"/>
    <property type="match status" value="1"/>
</dbReference>
<evidence type="ECO:0000256" key="13">
    <source>
        <dbReference type="ARBA" id="ARBA00048798"/>
    </source>
</evidence>
<comment type="similarity">
    <text evidence="6 15">Belongs to the class-IV pyridoxal-phosphate-dependent aminotransferase family.</text>
</comment>
<comment type="function">
    <text evidence="2 17">Acts on leucine, isoleucine and valine.</text>
</comment>
<dbReference type="InterPro" id="IPR001544">
    <property type="entry name" value="Aminotrans_IV"/>
</dbReference>
<keyword evidence="10 16" id="KW-0663">Pyridoxal phosphate</keyword>
<dbReference type="InterPro" id="IPR043132">
    <property type="entry name" value="BCAT-like_C"/>
</dbReference>
<evidence type="ECO:0000313" key="18">
    <source>
        <dbReference type="EMBL" id="MDG3013797.1"/>
    </source>
</evidence>
<dbReference type="Proteomes" id="UP001152755">
    <property type="component" value="Unassembled WGS sequence"/>
</dbReference>
<comment type="caution">
    <text evidence="18">The sequence shown here is derived from an EMBL/GenBank/DDBJ whole genome shotgun (WGS) entry which is preliminary data.</text>
</comment>
<dbReference type="PANTHER" id="PTHR42743">
    <property type="entry name" value="AMINO-ACID AMINOTRANSFERASE"/>
    <property type="match status" value="1"/>
</dbReference>
<keyword evidence="11 17" id="KW-0100">Branched-chain amino acid biosynthesis</keyword>
<evidence type="ECO:0000256" key="8">
    <source>
        <dbReference type="ARBA" id="ARBA00022605"/>
    </source>
</evidence>
<dbReference type="SUPFAM" id="SSF56752">
    <property type="entry name" value="D-aminoacid aminotransferase-like PLP-dependent enzymes"/>
    <property type="match status" value="1"/>
</dbReference>
<evidence type="ECO:0000256" key="6">
    <source>
        <dbReference type="ARBA" id="ARBA00009320"/>
    </source>
</evidence>
<evidence type="ECO:0000256" key="3">
    <source>
        <dbReference type="ARBA" id="ARBA00004824"/>
    </source>
</evidence>
<dbReference type="NCBIfam" id="NF005146">
    <property type="entry name" value="PRK06606.1"/>
    <property type="match status" value="1"/>
</dbReference>
<evidence type="ECO:0000256" key="5">
    <source>
        <dbReference type="ARBA" id="ARBA00005072"/>
    </source>
</evidence>
<name>A0A9X4M048_9ACTN</name>
<evidence type="ECO:0000256" key="12">
    <source>
        <dbReference type="ARBA" id="ARBA00048212"/>
    </source>
</evidence>
<dbReference type="PANTHER" id="PTHR42743:SF4">
    <property type="entry name" value="BRANCHED-CHAIN-AMINO-ACID AMINOTRANSFERASE-RELATED"/>
    <property type="match status" value="1"/>
</dbReference>
<gene>
    <name evidence="17" type="primary">ilvE</name>
    <name evidence="18" type="ORF">NVS88_04405</name>
</gene>
<reference evidence="18" key="1">
    <citation type="submission" date="2022-08" db="EMBL/GenBank/DDBJ databases">
        <title>Genome analysis of Corynebacteriales strain.</title>
        <authorList>
            <person name="Lee S.D."/>
        </authorList>
    </citation>
    <scope>NUCLEOTIDE SEQUENCE</scope>
    <source>
        <strain evidence="18">D3-21</strain>
    </source>
</reference>
<dbReference type="EMBL" id="JANRHA010000002">
    <property type="protein sequence ID" value="MDG3013797.1"/>
    <property type="molecule type" value="Genomic_DNA"/>
</dbReference>
<evidence type="ECO:0000256" key="17">
    <source>
        <dbReference type="RuleBase" id="RU364094"/>
    </source>
</evidence>
<organism evidence="18 19">
    <name type="scientific">Speluncibacter jeojiensis</name>
    <dbReference type="NCBI Taxonomy" id="2710754"/>
    <lineage>
        <taxon>Bacteria</taxon>
        <taxon>Bacillati</taxon>
        <taxon>Actinomycetota</taxon>
        <taxon>Actinomycetes</taxon>
        <taxon>Mycobacteriales</taxon>
        <taxon>Speluncibacteraceae</taxon>
        <taxon>Speluncibacter</taxon>
    </lineage>
</organism>
<dbReference type="EC" id="2.6.1.42" evidence="17"/>
<evidence type="ECO:0000256" key="11">
    <source>
        <dbReference type="ARBA" id="ARBA00023304"/>
    </source>
</evidence>
<evidence type="ECO:0000256" key="2">
    <source>
        <dbReference type="ARBA" id="ARBA00003109"/>
    </source>
</evidence>
<comment type="catalytic activity">
    <reaction evidence="14 17">
        <text>L-leucine + 2-oxoglutarate = 4-methyl-2-oxopentanoate + L-glutamate</text>
        <dbReference type="Rhea" id="RHEA:18321"/>
        <dbReference type="ChEBI" id="CHEBI:16810"/>
        <dbReference type="ChEBI" id="CHEBI:17865"/>
        <dbReference type="ChEBI" id="CHEBI:29985"/>
        <dbReference type="ChEBI" id="CHEBI:57427"/>
        <dbReference type="EC" id="2.6.1.42"/>
    </reaction>
</comment>
<dbReference type="RefSeq" id="WP_277832721.1">
    <property type="nucleotide sequence ID" value="NZ_JAAIVF010000003.1"/>
</dbReference>
<dbReference type="Gene3D" id="3.20.10.10">
    <property type="entry name" value="D-amino Acid Aminotransferase, subunit A, domain 2"/>
    <property type="match status" value="1"/>
</dbReference>
<keyword evidence="7 17" id="KW-0032">Aminotransferase</keyword>
<sequence>MPPLRLDGTPAVYHNGVMIPAGQAQVPVTNQALNYGTGVFEGIRAYADHSGGALNLFRLSDHLERLHRSARLMRLDLDLTTAQLTDLVIELLVANDTVRDTYVRPLAYKGALLPGTGFGVRLAGVSTEFAVTTVPMGSYTNPVGLRCAVSSWRRIPGSALPAAAKITGGYANNALAMDQAQAAGLDDAVMLNAGGTVAEASTANIFVVRDGRLITPPPGADILPGITRATVLELAARELALPVVEREVQPAELYGADECFLAGTGVQIAPVVEVDRRPVGNGEVGPLTSEIRQLYTDAVRGVLPRYHHWLTPVPVPDRNGGTS</sequence>
<evidence type="ECO:0000313" key="19">
    <source>
        <dbReference type="Proteomes" id="UP001152755"/>
    </source>
</evidence>
<evidence type="ECO:0000256" key="7">
    <source>
        <dbReference type="ARBA" id="ARBA00022576"/>
    </source>
</evidence>
<keyword evidence="8 17" id="KW-0028">Amino-acid biosynthesis</keyword>
<comment type="catalytic activity">
    <reaction evidence="12 17">
        <text>L-valine + 2-oxoglutarate = 3-methyl-2-oxobutanoate + L-glutamate</text>
        <dbReference type="Rhea" id="RHEA:24813"/>
        <dbReference type="ChEBI" id="CHEBI:11851"/>
        <dbReference type="ChEBI" id="CHEBI:16810"/>
        <dbReference type="ChEBI" id="CHEBI:29985"/>
        <dbReference type="ChEBI" id="CHEBI:57762"/>
        <dbReference type="EC" id="2.6.1.42"/>
    </reaction>
</comment>
<keyword evidence="9 17" id="KW-0808">Transferase</keyword>
<evidence type="ECO:0000256" key="1">
    <source>
        <dbReference type="ARBA" id="ARBA00001933"/>
    </source>
</evidence>
<evidence type="ECO:0000256" key="9">
    <source>
        <dbReference type="ARBA" id="ARBA00022679"/>
    </source>
</evidence>
<comment type="pathway">
    <text evidence="3 17">Amino-acid biosynthesis; L-isoleucine biosynthesis; L-isoleucine from 2-oxobutanoate: step 4/4.</text>
</comment>
<comment type="cofactor">
    <cofactor evidence="1 16">
        <name>pyridoxal 5'-phosphate</name>
        <dbReference type="ChEBI" id="CHEBI:597326"/>
    </cofactor>
</comment>
<dbReference type="GO" id="GO:0009082">
    <property type="term" value="P:branched-chain amino acid biosynthetic process"/>
    <property type="evidence" value="ECO:0007669"/>
    <property type="project" value="UniProtKB-KW"/>
</dbReference>
<dbReference type="Pfam" id="PF01063">
    <property type="entry name" value="Aminotran_4"/>
    <property type="match status" value="1"/>
</dbReference>
<comment type="catalytic activity">
    <reaction evidence="13 17">
        <text>L-isoleucine + 2-oxoglutarate = (S)-3-methyl-2-oxopentanoate + L-glutamate</text>
        <dbReference type="Rhea" id="RHEA:24801"/>
        <dbReference type="ChEBI" id="CHEBI:16810"/>
        <dbReference type="ChEBI" id="CHEBI:29985"/>
        <dbReference type="ChEBI" id="CHEBI:35146"/>
        <dbReference type="ChEBI" id="CHEBI:58045"/>
        <dbReference type="EC" id="2.6.1.42"/>
    </reaction>
</comment>
<evidence type="ECO:0000256" key="15">
    <source>
        <dbReference type="RuleBase" id="RU004106"/>
    </source>
</evidence>
<dbReference type="InterPro" id="IPR018300">
    <property type="entry name" value="Aminotrans_IV_CS"/>
</dbReference>
<proteinExistence type="inferred from homology"/>
<protein>
    <recommendedName>
        <fullName evidence="17">Branched-chain-amino-acid aminotransferase</fullName>
        <shortName evidence="17">BCAT</shortName>
        <ecNumber evidence="17">2.6.1.42</ecNumber>
    </recommendedName>
</protein>
<evidence type="ECO:0000256" key="16">
    <source>
        <dbReference type="RuleBase" id="RU004516"/>
    </source>
</evidence>
<dbReference type="AlphaFoldDB" id="A0A9X4M048"/>
<dbReference type="InterPro" id="IPR043131">
    <property type="entry name" value="BCAT-like_N"/>
</dbReference>